<dbReference type="Proteomes" id="UP000028945">
    <property type="component" value="Chromosome"/>
</dbReference>
<dbReference type="KEGG" id="bpsi:IX83_06920"/>
<dbReference type="STRING" id="1072685.IX83_06920"/>
<dbReference type="AlphaFoldDB" id="A0A077DIT8"/>
<evidence type="ECO:0000259" key="4">
    <source>
        <dbReference type="Pfam" id="PF02954"/>
    </source>
</evidence>
<dbReference type="EMBL" id="CP009238">
    <property type="protein sequence ID" value="AIL33073.1"/>
    <property type="molecule type" value="Genomic_DNA"/>
</dbReference>
<sequence>MKTDQDLSKCVRSSLENYFGHSGSDKIEGVWDMVMSCVEKAMLEVVMDKCHDNQTKAAQLLGITRNTLKKKLINHKLIGNHE</sequence>
<name>A0A077DIT8_9BURK</name>
<dbReference type="HOGENOM" id="CLU_158040_2_1_4"/>
<dbReference type="eggNOG" id="COG2901">
    <property type="taxonomic scope" value="Bacteria"/>
</dbReference>
<dbReference type="PIRSF" id="PIRSF002097">
    <property type="entry name" value="DNA-binding_Fis"/>
    <property type="match status" value="1"/>
</dbReference>
<keyword evidence="6" id="KW-1185">Reference proteome</keyword>
<reference evidence="5 6" key="1">
    <citation type="journal article" date="2014" name="BMC Genomics">
        <title>A genomic perspective on a new bacterial genus and species from the Alcaligenaceae family, Basilea psittacipulmonis.</title>
        <authorList>
            <person name="Whiteson K.L."/>
            <person name="Hernandez D."/>
            <person name="Lazarevic V."/>
            <person name="Gaia N."/>
            <person name="Farinelli L."/>
            <person name="Francois P."/>
            <person name="Pilo P."/>
            <person name="Frey J."/>
            <person name="Schrenzel J."/>
        </authorList>
    </citation>
    <scope>NUCLEOTIDE SEQUENCE [LARGE SCALE GENOMIC DNA]</scope>
    <source>
        <strain evidence="5 6">DSM 24701</strain>
    </source>
</reference>
<keyword evidence="2" id="KW-0238">DNA-binding</keyword>
<dbReference type="InterPro" id="IPR050207">
    <property type="entry name" value="Trans_regulatory_Fis"/>
</dbReference>
<protein>
    <recommendedName>
        <fullName evidence="3">Putative Fis-like DNA-binding protein</fullName>
    </recommendedName>
</protein>
<evidence type="ECO:0000256" key="1">
    <source>
        <dbReference type="ARBA" id="ARBA00008559"/>
    </source>
</evidence>
<dbReference type="SUPFAM" id="SSF46689">
    <property type="entry name" value="Homeodomain-like"/>
    <property type="match status" value="1"/>
</dbReference>
<evidence type="ECO:0000256" key="3">
    <source>
        <dbReference type="ARBA" id="ARBA00029540"/>
    </source>
</evidence>
<gene>
    <name evidence="5" type="ORF">IX83_06920</name>
</gene>
<accession>A0A077DIT8</accession>
<evidence type="ECO:0000313" key="5">
    <source>
        <dbReference type="EMBL" id="AIL33073.1"/>
    </source>
</evidence>
<feature type="domain" description="DNA binding HTH" evidence="4">
    <location>
        <begin position="38"/>
        <end position="72"/>
    </location>
</feature>
<dbReference type="Pfam" id="PF02954">
    <property type="entry name" value="HTH_8"/>
    <property type="match status" value="1"/>
</dbReference>
<proteinExistence type="inferred from homology"/>
<evidence type="ECO:0000256" key="2">
    <source>
        <dbReference type="ARBA" id="ARBA00023125"/>
    </source>
</evidence>
<dbReference type="GO" id="GO:0043565">
    <property type="term" value="F:sequence-specific DNA binding"/>
    <property type="evidence" value="ECO:0007669"/>
    <property type="project" value="InterPro"/>
</dbReference>
<dbReference type="PANTHER" id="PTHR47918">
    <property type="entry name" value="DNA-BINDING PROTEIN FIS"/>
    <property type="match status" value="1"/>
</dbReference>
<dbReference type="GO" id="GO:0006355">
    <property type="term" value="P:regulation of DNA-templated transcription"/>
    <property type="evidence" value="ECO:0007669"/>
    <property type="project" value="InterPro"/>
</dbReference>
<organism evidence="5 6">
    <name type="scientific">Basilea psittacipulmonis DSM 24701</name>
    <dbReference type="NCBI Taxonomy" id="1072685"/>
    <lineage>
        <taxon>Bacteria</taxon>
        <taxon>Pseudomonadati</taxon>
        <taxon>Pseudomonadota</taxon>
        <taxon>Betaproteobacteria</taxon>
        <taxon>Burkholderiales</taxon>
        <taxon>Alcaligenaceae</taxon>
        <taxon>Basilea</taxon>
    </lineage>
</organism>
<dbReference type="PANTHER" id="PTHR47918:SF1">
    <property type="entry name" value="DNA-BINDING PROTEIN FIS"/>
    <property type="match status" value="1"/>
</dbReference>
<comment type="similarity">
    <text evidence="1">Belongs to the transcriptional regulatory Fis family.</text>
</comment>
<dbReference type="InterPro" id="IPR009057">
    <property type="entry name" value="Homeodomain-like_sf"/>
</dbReference>
<dbReference type="OrthoDB" id="9802388at2"/>
<dbReference type="InterPro" id="IPR002197">
    <property type="entry name" value="HTH_Fis"/>
</dbReference>
<dbReference type="InterPro" id="IPR005412">
    <property type="entry name" value="Fis_DNA-bd"/>
</dbReference>
<dbReference type="PRINTS" id="PR01590">
    <property type="entry name" value="HTHFIS"/>
</dbReference>
<dbReference type="Gene3D" id="1.10.10.60">
    <property type="entry name" value="Homeodomain-like"/>
    <property type="match status" value="1"/>
</dbReference>
<evidence type="ECO:0000313" key="6">
    <source>
        <dbReference type="Proteomes" id="UP000028945"/>
    </source>
</evidence>